<dbReference type="EMBL" id="BJFL01000004">
    <property type="protein sequence ID" value="GDY29824.1"/>
    <property type="molecule type" value="Genomic_DNA"/>
</dbReference>
<protein>
    <submittedName>
        <fullName evidence="1">Uncharacterized protein</fullName>
    </submittedName>
</protein>
<dbReference type="AlphaFoldDB" id="A0A4D4J309"/>
<reference evidence="2" key="1">
    <citation type="submission" date="2019-04" db="EMBL/GenBank/DDBJ databases">
        <title>Draft genome sequence of Pseudonocardiaceae bacterium SL3-2-4.</title>
        <authorList>
            <person name="Ningsih F."/>
            <person name="Yokota A."/>
            <person name="Sakai Y."/>
            <person name="Nanatani K."/>
            <person name="Yabe S."/>
            <person name="Oetari A."/>
            <person name="Sjamsuridzal W."/>
        </authorList>
    </citation>
    <scope>NUCLEOTIDE SEQUENCE [LARGE SCALE GENOMIC DNA]</scope>
    <source>
        <strain evidence="2">SL3-2-4</strain>
    </source>
</reference>
<accession>A0A4D4J309</accession>
<keyword evidence="2" id="KW-1185">Reference proteome</keyword>
<proteinExistence type="predicted"/>
<dbReference type="Proteomes" id="UP000298860">
    <property type="component" value="Unassembled WGS sequence"/>
</dbReference>
<name>A0A4D4J309_9PSEU</name>
<organism evidence="1 2">
    <name type="scientific">Gandjariella thermophila</name>
    <dbReference type="NCBI Taxonomy" id="1931992"/>
    <lineage>
        <taxon>Bacteria</taxon>
        <taxon>Bacillati</taxon>
        <taxon>Actinomycetota</taxon>
        <taxon>Actinomycetes</taxon>
        <taxon>Pseudonocardiales</taxon>
        <taxon>Pseudonocardiaceae</taxon>
        <taxon>Gandjariella</taxon>
    </lineage>
</organism>
<comment type="caution">
    <text evidence="1">The sequence shown here is derived from an EMBL/GenBank/DDBJ whole genome shotgun (WGS) entry which is preliminary data.</text>
</comment>
<evidence type="ECO:0000313" key="1">
    <source>
        <dbReference type="EMBL" id="GDY29824.1"/>
    </source>
</evidence>
<sequence length="73" mass="8158">MENTIINLAAQETELLPSRVALSKVDIDDFDFRPDIDQDIDQDNDAHIDADDSTVHNTQLNIASQTANSNIKF</sequence>
<dbReference type="RefSeq" id="WP_137812964.1">
    <property type="nucleotide sequence ID" value="NZ_BJFL01000004.1"/>
</dbReference>
<evidence type="ECO:0000313" key="2">
    <source>
        <dbReference type="Proteomes" id="UP000298860"/>
    </source>
</evidence>
<gene>
    <name evidence="1" type="ORF">GTS_14570</name>
</gene>